<dbReference type="EMBL" id="CADCWC010000198">
    <property type="protein sequence ID" value="CAA9534471.1"/>
    <property type="molecule type" value="Genomic_DNA"/>
</dbReference>
<feature type="transmembrane region" description="Helical" evidence="10">
    <location>
        <begin position="85"/>
        <end position="105"/>
    </location>
</feature>
<evidence type="ECO:0000256" key="6">
    <source>
        <dbReference type="ARBA" id="ARBA00022840"/>
    </source>
</evidence>
<feature type="non-terminal residue" evidence="13">
    <location>
        <position position="539"/>
    </location>
</feature>
<evidence type="ECO:0000259" key="12">
    <source>
        <dbReference type="PROSITE" id="PS50929"/>
    </source>
</evidence>
<gene>
    <name evidence="13" type="ORF">AVDCRST_MAG79-1224</name>
</gene>
<dbReference type="PROSITE" id="PS50929">
    <property type="entry name" value="ABC_TM1F"/>
    <property type="match status" value="1"/>
</dbReference>
<feature type="domain" description="ABC transporter" evidence="11">
    <location>
        <begin position="365"/>
        <end position="539"/>
    </location>
</feature>
<keyword evidence="8 10" id="KW-0472">Membrane</keyword>
<dbReference type="GO" id="GO:0016887">
    <property type="term" value="F:ATP hydrolysis activity"/>
    <property type="evidence" value="ECO:0007669"/>
    <property type="project" value="InterPro"/>
</dbReference>
<feature type="region of interest" description="Disordered" evidence="9">
    <location>
        <begin position="1"/>
        <end position="20"/>
    </location>
</feature>
<dbReference type="SUPFAM" id="SSF52540">
    <property type="entry name" value="P-loop containing nucleoside triphosphate hydrolases"/>
    <property type="match status" value="1"/>
</dbReference>
<dbReference type="Pfam" id="PF00005">
    <property type="entry name" value="ABC_tran"/>
    <property type="match status" value="1"/>
</dbReference>
<dbReference type="PROSITE" id="PS00211">
    <property type="entry name" value="ABC_TRANSPORTER_1"/>
    <property type="match status" value="1"/>
</dbReference>
<dbReference type="InterPro" id="IPR039421">
    <property type="entry name" value="Type_1_exporter"/>
</dbReference>
<feature type="domain" description="ABC transmembrane type-1" evidence="12">
    <location>
        <begin position="49"/>
        <end position="331"/>
    </location>
</feature>
<dbReference type="PANTHER" id="PTHR43394:SF1">
    <property type="entry name" value="ATP-BINDING CASSETTE SUB-FAMILY B MEMBER 10, MITOCHONDRIAL"/>
    <property type="match status" value="1"/>
</dbReference>
<dbReference type="AlphaFoldDB" id="A0A6J4TYU4"/>
<dbReference type="SMART" id="SM00382">
    <property type="entry name" value="AAA"/>
    <property type="match status" value="1"/>
</dbReference>
<dbReference type="PROSITE" id="PS50893">
    <property type="entry name" value="ABC_TRANSPORTER_2"/>
    <property type="match status" value="1"/>
</dbReference>
<organism evidence="13">
    <name type="scientific">uncultured Thermoleophilia bacterium</name>
    <dbReference type="NCBI Taxonomy" id="1497501"/>
    <lineage>
        <taxon>Bacteria</taxon>
        <taxon>Bacillati</taxon>
        <taxon>Actinomycetota</taxon>
        <taxon>Thermoleophilia</taxon>
        <taxon>environmental samples</taxon>
    </lineage>
</organism>
<dbReference type="InterPro" id="IPR003593">
    <property type="entry name" value="AAA+_ATPase"/>
</dbReference>
<evidence type="ECO:0000256" key="2">
    <source>
        <dbReference type="ARBA" id="ARBA00022448"/>
    </source>
</evidence>
<dbReference type="InterPro" id="IPR027417">
    <property type="entry name" value="P-loop_NTPase"/>
</dbReference>
<feature type="transmembrane region" description="Helical" evidence="10">
    <location>
        <begin position="46"/>
        <end position="65"/>
    </location>
</feature>
<dbReference type="SUPFAM" id="SSF90123">
    <property type="entry name" value="ABC transporter transmembrane region"/>
    <property type="match status" value="1"/>
</dbReference>
<evidence type="ECO:0000256" key="5">
    <source>
        <dbReference type="ARBA" id="ARBA00022741"/>
    </source>
</evidence>
<evidence type="ECO:0000256" key="10">
    <source>
        <dbReference type="SAM" id="Phobius"/>
    </source>
</evidence>
<dbReference type="GO" id="GO:0005524">
    <property type="term" value="F:ATP binding"/>
    <property type="evidence" value="ECO:0007669"/>
    <property type="project" value="UniProtKB-KW"/>
</dbReference>
<dbReference type="InterPro" id="IPR036640">
    <property type="entry name" value="ABC1_TM_sf"/>
</dbReference>
<feature type="transmembrane region" description="Helical" evidence="10">
    <location>
        <begin position="271"/>
        <end position="296"/>
    </location>
</feature>
<comment type="subcellular location">
    <subcellularLocation>
        <location evidence="1">Cell membrane</location>
        <topology evidence="1">Multi-pass membrane protein</topology>
    </subcellularLocation>
</comment>
<dbReference type="GO" id="GO:0005886">
    <property type="term" value="C:plasma membrane"/>
    <property type="evidence" value="ECO:0007669"/>
    <property type="project" value="UniProtKB-SubCell"/>
</dbReference>
<dbReference type="InterPro" id="IPR011527">
    <property type="entry name" value="ABC1_TM_dom"/>
</dbReference>
<protein>
    <submittedName>
        <fullName evidence="13">Lipid A export ATP-binding/permease protein MsbA</fullName>
    </submittedName>
</protein>
<evidence type="ECO:0000256" key="4">
    <source>
        <dbReference type="ARBA" id="ARBA00022692"/>
    </source>
</evidence>
<dbReference type="Pfam" id="PF00664">
    <property type="entry name" value="ABC_membrane"/>
    <property type="match status" value="1"/>
</dbReference>
<evidence type="ECO:0000256" key="8">
    <source>
        <dbReference type="ARBA" id="ARBA00023136"/>
    </source>
</evidence>
<evidence type="ECO:0000259" key="11">
    <source>
        <dbReference type="PROSITE" id="PS50893"/>
    </source>
</evidence>
<evidence type="ECO:0000256" key="3">
    <source>
        <dbReference type="ARBA" id="ARBA00022475"/>
    </source>
</evidence>
<dbReference type="InterPro" id="IPR003439">
    <property type="entry name" value="ABC_transporter-like_ATP-bd"/>
</dbReference>
<feature type="transmembrane region" description="Helical" evidence="10">
    <location>
        <begin position="158"/>
        <end position="181"/>
    </location>
</feature>
<evidence type="ECO:0000256" key="9">
    <source>
        <dbReference type="SAM" id="MobiDB-lite"/>
    </source>
</evidence>
<dbReference type="PANTHER" id="PTHR43394">
    <property type="entry name" value="ATP-DEPENDENT PERMEASE MDL1, MITOCHONDRIAL"/>
    <property type="match status" value="1"/>
</dbReference>
<keyword evidence="3" id="KW-1003">Cell membrane</keyword>
<dbReference type="Gene3D" id="1.20.1560.10">
    <property type="entry name" value="ABC transporter type 1, transmembrane domain"/>
    <property type="match status" value="1"/>
</dbReference>
<dbReference type="FunFam" id="3.40.50.300:FF:000299">
    <property type="entry name" value="ABC transporter ATP-binding protein/permease"/>
    <property type="match status" value="1"/>
</dbReference>
<keyword evidence="4 10" id="KW-0812">Transmembrane</keyword>
<evidence type="ECO:0000256" key="1">
    <source>
        <dbReference type="ARBA" id="ARBA00004651"/>
    </source>
</evidence>
<keyword evidence="2" id="KW-0813">Transport</keyword>
<evidence type="ECO:0000313" key="13">
    <source>
        <dbReference type="EMBL" id="CAA9534471.1"/>
    </source>
</evidence>
<accession>A0A6J4TYU4</accession>
<evidence type="ECO:0000256" key="7">
    <source>
        <dbReference type="ARBA" id="ARBA00022989"/>
    </source>
</evidence>
<dbReference type="Gene3D" id="3.40.50.300">
    <property type="entry name" value="P-loop containing nucleotide triphosphate hydrolases"/>
    <property type="match status" value="1"/>
</dbReference>
<name>A0A6J4TYU4_9ACTN</name>
<reference evidence="13" key="1">
    <citation type="submission" date="2020-02" db="EMBL/GenBank/DDBJ databases">
        <authorList>
            <person name="Meier V. D."/>
        </authorList>
    </citation>
    <scope>NUCLEOTIDE SEQUENCE</scope>
    <source>
        <strain evidence="13">AVDCRST_MAG79</strain>
    </source>
</reference>
<dbReference type="GO" id="GO:0015421">
    <property type="term" value="F:ABC-type oligopeptide transporter activity"/>
    <property type="evidence" value="ECO:0007669"/>
    <property type="project" value="TreeGrafter"/>
</dbReference>
<sequence>MAIRTRPPAARSAPPTERAAEPAVADPRVFWPTFRRMLVFTRPYRFHLWASLVLAVLSQVAALSIPWLTGAAIDDAIRPRDRTALTLLIALIVAAGVVRLVLMVLRRLITGRMAVDIEQDLRNLLYDHMQRLSFSFYDTHQTGQLMSRATADLGAVRIFLSYGLLFFSQHAITIATVVLLLLFTDPLLALVALAATPVLIGLAARYSRRSHPLVTDAQQKLADVTTQAEENVVGVRVVKAFGQEERETARFRHASERVFEANRRATLQRAIYIPLMAFVPSLAVAAVLLAGGYRVIEGDLTLGEFVRFNLLLAMMVGPLRMIGMWIGQAQRAISSALRVFEVLDEQPAIADRPDARPLPPGGGAIRLEGVTFGYDPSRPILDGVDLDIPAGSTVALIGPTGCGKTTLTTLIPRFYDVTEGRVLVDGVDVRELTLDSLRGSIGIVSEETFLFSTTVRDNIAYGAPWATDDDVRRAAERAQAAEFIEALPDGYETTVGERGLTLSGGQRQRIAIARALLVDPRILILDDATASVDASTEAK</sequence>
<dbReference type="InterPro" id="IPR017871">
    <property type="entry name" value="ABC_transporter-like_CS"/>
</dbReference>
<feature type="transmembrane region" description="Helical" evidence="10">
    <location>
        <begin position="187"/>
        <end position="204"/>
    </location>
</feature>
<keyword evidence="7 10" id="KW-1133">Transmembrane helix</keyword>
<keyword evidence="5" id="KW-0547">Nucleotide-binding</keyword>
<dbReference type="CDD" id="cd18543">
    <property type="entry name" value="ABC_6TM_Rv0194_D1_like"/>
    <property type="match status" value="1"/>
</dbReference>
<keyword evidence="6 13" id="KW-0067">ATP-binding</keyword>
<proteinExistence type="predicted"/>